<dbReference type="EMBL" id="JAHRHJ020000008">
    <property type="protein sequence ID" value="KAH9307063.1"/>
    <property type="molecule type" value="Genomic_DNA"/>
</dbReference>
<proteinExistence type="predicted"/>
<feature type="region of interest" description="Disordered" evidence="1">
    <location>
        <begin position="1"/>
        <end position="34"/>
    </location>
</feature>
<organism evidence="2 3">
    <name type="scientific">Taxus chinensis</name>
    <name type="common">Chinese yew</name>
    <name type="synonym">Taxus wallichiana var. chinensis</name>
    <dbReference type="NCBI Taxonomy" id="29808"/>
    <lineage>
        <taxon>Eukaryota</taxon>
        <taxon>Viridiplantae</taxon>
        <taxon>Streptophyta</taxon>
        <taxon>Embryophyta</taxon>
        <taxon>Tracheophyta</taxon>
        <taxon>Spermatophyta</taxon>
        <taxon>Pinopsida</taxon>
        <taxon>Pinidae</taxon>
        <taxon>Conifers II</taxon>
        <taxon>Cupressales</taxon>
        <taxon>Taxaceae</taxon>
        <taxon>Taxus</taxon>
    </lineage>
</organism>
<gene>
    <name evidence="2" type="ORF">KI387_011467</name>
</gene>
<evidence type="ECO:0000313" key="3">
    <source>
        <dbReference type="Proteomes" id="UP000824469"/>
    </source>
</evidence>
<sequence>DKPKTPFLTNISKETPKKDTSGKGLVSPNRTGIPAHAQTMKNPLLLDEFVGLPPNAALPKYVPYDIAQVLSQIKIYVPIVKILRIPKHMKRAFEYLGLKEEKIAQGRNIYKVDTPTISELEKPQVLEELGEPPK</sequence>
<name>A0AA38FPE1_TAXCH</name>
<evidence type="ECO:0000313" key="2">
    <source>
        <dbReference type="EMBL" id="KAH9307063.1"/>
    </source>
</evidence>
<reference evidence="2 3" key="1">
    <citation type="journal article" date="2021" name="Nat. Plants">
        <title>The Taxus genome provides insights into paclitaxel biosynthesis.</title>
        <authorList>
            <person name="Xiong X."/>
            <person name="Gou J."/>
            <person name="Liao Q."/>
            <person name="Li Y."/>
            <person name="Zhou Q."/>
            <person name="Bi G."/>
            <person name="Li C."/>
            <person name="Du R."/>
            <person name="Wang X."/>
            <person name="Sun T."/>
            <person name="Guo L."/>
            <person name="Liang H."/>
            <person name="Lu P."/>
            <person name="Wu Y."/>
            <person name="Zhang Z."/>
            <person name="Ro D.K."/>
            <person name="Shang Y."/>
            <person name="Huang S."/>
            <person name="Yan J."/>
        </authorList>
    </citation>
    <scope>NUCLEOTIDE SEQUENCE [LARGE SCALE GENOMIC DNA]</scope>
    <source>
        <strain evidence="2">Ta-2019</strain>
    </source>
</reference>
<feature type="non-terminal residue" evidence="2">
    <location>
        <position position="134"/>
    </location>
</feature>
<protein>
    <submittedName>
        <fullName evidence="2">Uncharacterized protein</fullName>
    </submittedName>
</protein>
<evidence type="ECO:0000256" key="1">
    <source>
        <dbReference type="SAM" id="MobiDB-lite"/>
    </source>
</evidence>
<comment type="caution">
    <text evidence="2">The sequence shown here is derived from an EMBL/GenBank/DDBJ whole genome shotgun (WGS) entry which is preliminary data.</text>
</comment>
<dbReference type="Proteomes" id="UP000824469">
    <property type="component" value="Unassembled WGS sequence"/>
</dbReference>
<dbReference type="AlphaFoldDB" id="A0AA38FPE1"/>
<keyword evidence="3" id="KW-1185">Reference proteome</keyword>
<accession>A0AA38FPE1</accession>
<feature type="non-terminal residue" evidence="2">
    <location>
        <position position="1"/>
    </location>
</feature>